<keyword evidence="6" id="KW-0456">Lyase</keyword>
<evidence type="ECO:0000313" key="9">
    <source>
        <dbReference type="EMBL" id="OWV00253.1"/>
    </source>
</evidence>
<evidence type="ECO:0000256" key="6">
    <source>
        <dbReference type="ARBA" id="ARBA00023239"/>
    </source>
</evidence>
<name>A0A246REF9_9ACTN</name>
<comment type="pathway">
    <text evidence="2">Purine metabolism; urate degradation; (S)-allantoin from urate: step 3/3.</text>
</comment>
<comment type="caution">
    <text evidence="9">The sequence shown here is derived from an EMBL/GenBank/DDBJ whole genome shotgun (WGS) entry which is preliminary data.</text>
</comment>
<feature type="domain" description="Oxo-4-hydroxy-4-carboxy-5-ureidoimidazoline decarboxylase" evidence="8">
    <location>
        <begin position="14"/>
        <end position="167"/>
    </location>
</feature>
<dbReference type="Pfam" id="PF09349">
    <property type="entry name" value="OHCU_decarbox"/>
    <property type="match status" value="1"/>
</dbReference>
<dbReference type="SUPFAM" id="SSF158694">
    <property type="entry name" value="UraD-Like"/>
    <property type="match status" value="1"/>
</dbReference>
<keyword evidence="5" id="KW-0210">Decarboxylase</keyword>
<dbReference type="InterPro" id="IPR018020">
    <property type="entry name" value="OHCU_decarboxylase"/>
</dbReference>
<dbReference type="EMBL" id="MZMV01000071">
    <property type="protein sequence ID" value="OWV00253.1"/>
    <property type="molecule type" value="Genomic_DNA"/>
</dbReference>
<dbReference type="GO" id="GO:0006144">
    <property type="term" value="P:purine nucleobase metabolic process"/>
    <property type="evidence" value="ECO:0007669"/>
    <property type="project" value="UniProtKB-KW"/>
</dbReference>
<protein>
    <recommendedName>
        <fullName evidence="3">2-oxo-4-hydroxy-4-carboxy-5-ureidoimidazoline decarboxylase</fullName>
        <ecNumber evidence="3">4.1.1.97</ecNumber>
    </recommendedName>
</protein>
<evidence type="ECO:0000256" key="1">
    <source>
        <dbReference type="ARBA" id="ARBA00001163"/>
    </source>
</evidence>
<dbReference type="InterPro" id="IPR017595">
    <property type="entry name" value="OHCU_decarboxylase-2"/>
</dbReference>
<evidence type="ECO:0000256" key="2">
    <source>
        <dbReference type="ARBA" id="ARBA00004754"/>
    </source>
</evidence>
<dbReference type="NCBIfam" id="TIGR03180">
    <property type="entry name" value="UraD_2"/>
    <property type="match status" value="1"/>
</dbReference>
<keyword evidence="4" id="KW-0659">Purine metabolism</keyword>
<dbReference type="PANTHER" id="PTHR43466">
    <property type="entry name" value="2-OXO-4-HYDROXY-4-CARBOXY-5-UREIDOIMIDAZOLINE DECARBOXYLASE-RELATED"/>
    <property type="match status" value="1"/>
</dbReference>
<comment type="catalytic activity">
    <reaction evidence="1">
        <text>5-hydroxy-2-oxo-4-ureido-2,5-dihydro-1H-imidazole-5-carboxylate + H(+) = (S)-allantoin + CO2</text>
        <dbReference type="Rhea" id="RHEA:26301"/>
        <dbReference type="ChEBI" id="CHEBI:15378"/>
        <dbReference type="ChEBI" id="CHEBI:15678"/>
        <dbReference type="ChEBI" id="CHEBI:16526"/>
        <dbReference type="ChEBI" id="CHEBI:58639"/>
        <dbReference type="EC" id="4.1.1.97"/>
    </reaction>
</comment>
<keyword evidence="10" id="KW-1185">Reference proteome</keyword>
<dbReference type="AlphaFoldDB" id="A0A246REF9"/>
<gene>
    <name evidence="9" type="ORF">B5D80_28205</name>
</gene>
<dbReference type="OrthoDB" id="9792386at2"/>
<dbReference type="GO" id="GO:0019628">
    <property type="term" value="P:urate catabolic process"/>
    <property type="evidence" value="ECO:0007669"/>
    <property type="project" value="TreeGrafter"/>
</dbReference>
<feature type="compositionally biased region" description="Basic and acidic residues" evidence="7">
    <location>
        <begin position="75"/>
        <end position="94"/>
    </location>
</feature>
<proteinExistence type="predicted"/>
<dbReference type="InterPro" id="IPR036778">
    <property type="entry name" value="OHCU_decarboxylase_sf"/>
</dbReference>
<evidence type="ECO:0000256" key="5">
    <source>
        <dbReference type="ARBA" id="ARBA00022793"/>
    </source>
</evidence>
<evidence type="ECO:0000259" key="8">
    <source>
        <dbReference type="Pfam" id="PF09349"/>
    </source>
</evidence>
<dbReference type="NCBIfam" id="NF010372">
    <property type="entry name" value="PRK13798.1"/>
    <property type="match status" value="1"/>
</dbReference>
<sequence>MDIDPVDEALARFNALAAADAERDMLACCPAPAWAREMVAARPYPDLDALLAVADAGLRRLAWTEVAQAIAAHPRIGERPDGSTRESAWSRREQAGVAGSDAAARKAMAAANRAYEERFGHPFLVCASGRGQSELLAAAQARLANDDKTERRVVQDELRKIALLRLDRLLR</sequence>
<evidence type="ECO:0000313" key="10">
    <source>
        <dbReference type="Proteomes" id="UP000197174"/>
    </source>
</evidence>
<evidence type="ECO:0000256" key="4">
    <source>
        <dbReference type="ARBA" id="ARBA00022631"/>
    </source>
</evidence>
<dbReference type="Proteomes" id="UP000197174">
    <property type="component" value="Unassembled WGS sequence"/>
</dbReference>
<evidence type="ECO:0000256" key="7">
    <source>
        <dbReference type="SAM" id="MobiDB-lite"/>
    </source>
</evidence>
<dbReference type="EC" id="4.1.1.97" evidence="3"/>
<evidence type="ECO:0000256" key="3">
    <source>
        <dbReference type="ARBA" id="ARBA00012257"/>
    </source>
</evidence>
<dbReference type="GO" id="GO:0051997">
    <property type="term" value="F:2-oxo-4-hydroxy-4-carboxy-5-ureidoimidazoline decarboxylase activity"/>
    <property type="evidence" value="ECO:0007669"/>
    <property type="project" value="UniProtKB-EC"/>
</dbReference>
<feature type="region of interest" description="Disordered" evidence="7">
    <location>
        <begin position="74"/>
        <end position="98"/>
    </location>
</feature>
<reference evidence="9 10" key="1">
    <citation type="submission" date="2017-03" db="EMBL/GenBank/DDBJ databases">
        <title>Whole genome sequence of Micromonospora wenchangensis, isolated from mangrove soil.</title>
        <authorList>
            <person name="Yang H."/>
        </authorList>
    </citation>
    <scope>NUCLEOTIDE SEQUENCE [LARGE SCALE GENOMIC DNA]</scope>
    <source>
        <strain evidence="9 10">CCTCC AA 2012002</strain>
    </source>
</reference>
<accession>A0A246REF9</accession>
<dbReference type="Gene3D" id="1.10.3330.10">
    <property type="entry name" value="Oxo-4-hydroxy-4-carboxy-5-ureidoimidazoline decarboxylase"/>
    <property type="match status" value="1"/>
</dbReference>
<organism evidence="9 10">
    <name type="scientific">Micromonospora wenchangensis</name>
    <dbReference type="NCBI Taxonomy" id="1185415"/>
    <lineage>
        <taxon>Bacteria</taxon>
        <taxon>Bacillati</taxon>
        <taxon>Actinomycetota</taxon>
        <taxon>Actinomycetes</taxon>
        <taxon>Micromonosporales</taxon>
        <taxon>Micromonosporaceae</taxon>
        <taxon>Micromonospora</taxon>
    </lineage>
</organism>
<dbReference type="RefSeq" id="WP_088646966.1">
    <property type="nucleotide sequence ID" value="NZ_MZMV01000071.1"/>
</dbReference>
<dbReference type="PANTHER" id="PTHR43466:SF1">
    <property type="entry name" value="2-OXO-4-HYDROXY-4-CARBOXY-5-UREIDOIMIDAZOLINE DECARBOXYLASE-RELATED"/>
    <property type="match status" value="1"/>
</dbReference>